<keyword evidence="6 7" id="KW-0472">Membrane</keyword>
<dbReference type="EMBL" id="OX459118">
    <property type="protein sequence ID" value="CAI9087854.1"/>
    <property type="molecule type" value="Genomic_DNA"/>
</dbReference>
<feature type="transmembrane region" description="Helical" evidence="7">
    <location>
        <begin position="222"/>
        <end position="243"/>
    </location>
</feature>
<evidence type="ECO:0000256" key="1">
    <source>
        <dbReference type="ARBA" id="ARBA00004141"/>
    </source>
</evidence>
<evidence type="ECO:0000256" key="3">
    <source>
        <dbReference type="ARBA" id="ARBA00022737"/>
    </source>
</evidence>
<dbReference type="InterPro" id="IPR002110">
    <property type="entry name" value="Ankyrin_rpt"/>
</dbReference>
<keyword evidence="2 7" id="KW-0812">Transmembrane</keyword>
<feature type="transmembrane region" description="Helical" evidence="7">
    <location>
        <begin position="298"/>
        <end position="320"/>
    </location>
</feature>
<comment type="subcellular location">
    <subcellularLocation>
        <location evidence="1">Membrane</location>
        <topology evidence="1">Multi-pass membrane protein</topology>
    </subcellularLocation>
</comment>
<dbReference type="Gene3D" id="1.25.40.20">
    <property type="entry name" value="Ankyrin repeat-containing domain"/>
    <property type="match status" value="1"/>
</dbReference>
<feature type="domain" description="PGG" evidence="8">
    <location>
        <begin position="163"/>
        <end position="283"/>
    </location>
</feature>
<dbReference type="SUPFAM" id="SSF48403">
    <property type="entry name" value="Ankyrin repeat"/>
    <property type="match status" value="1"/>
</dbReference>
<dbReference type="AlphaFoldDB" id="A0AAV1BX04"/>
<gene>
    <name evidence="9" type="ORF">OLC1_LOCUS573</name>
</gene>
<dbReference type="GO" id="GO:0005886">
    <property type="term" value="C:plasma membrane"/>
    <property type="evidence" value="ECO:0007669"/>
    <property type="project" value="TreeGrafter"/>
</dbReference>
<reference evidence="9" key="1">
    <citation type="submission" date="2023-03" db="EMBL/GenBank/DDBJ databases">
        <authorList>
            <person name="Julca I."/>
        </authorList>
    </citation>
    <scope>NUCLEOTIDE SEQUENCE</scope>
</reference>
<dbReference type="Proteomes" id="UP001161247">
    <property type="component" value="Chromosome 1"/>
</dbReference>
<evidence type="ECO:0000256" key="4">
    <source>
        <dbReference type="ARBA" id="ARBA00022989"/>
    </source>
</evidence>
<keyword evidence="4 7" id="KW-1133">Transmembrane helix</keyword>
<dbReference type="InterPro" id="IPR036770">
    <property type="entry name" value="Ankyrin_rpt-contain_sf"/>
</dbReference>
<sequence>MEYSLYKAAFNSDIDAVTRLLQEDPMLIQKTYVMYRVDRNPIHICAMMGYVECLNVILLANNSSFSYAMCLARDQHGHNPIHLAAIHGQLAYWRWLKNEDIIKYLIENVCEIVDVKNENGKTALDIFKDRARKQSMEEYQGAISCLEGVRGAAKKDCFLVSFEDSKDSIMIVASLIATIAFQAMVSPPGGVWQDNLYDKKLSIQHKVGESVMALTQPEYYKILIRSNTIAFLASLTTIIMLMIRERPARPKTHIFRTLALLLLIIGMSLSVTAISIAYATMFVAMAPEPVLWHWGSSFQITMIAITVWFFPLIAFVTSAIRYYRGGMNVKFWHPQIDKKIRSGIKGIFPLKSKPNAAC</sequence>
<evidence type="ECO:0000256" key="2">
    <source>
        <dbReference type="ARBA" id="ARBA00022692"/>
    </source>
</evidence>
<evidence type="ECO:0000259" key="8">
    <source>
        <dbReference type="Pfam" id="PF13962"/>
    </source>
</evidence>
<accession>A0AAV1BX04</accession>
<organism evidence="9 10">
    <name type="scientific">Oldenlandia corymbosa var. corymbosa</name>
    <dbReference type="NCBI Taxonomy" id="529605"/>
    <lineage>
        <taxon>Eukaryota</taxon>
        <taxon>Viridiplantae</taxon>
        <taxon>Streptophyta</taxon>
        <taxon>Embryophyta</taxon>
        <taxon>Tracheophyta</taxon>
        <taxon>Spermatophyta</taxon>
        <taxon>Magnoliopsida</taxon>
        <taxon>eudicotyledons</taxon>
        <taxon>Gunneridae</taxon>
        <taxon>Pentapetalae</taxon>
        <taxon>asterids</taxon>
        <taxon>lamiids</taxon>
        <taxon>Gentianales</taxon>
        <taxon>Rubiaceae</taxon>
        <taxon>Rubioideae</taxon>
        <taxon>Spermacoceae</taxon>
        <taxon>Hedyotis-Oldenlandia complex</taxon>
        <taxon>Oldenlandia</taxon>
    </lineage>
</organism>
<keyword evidence="5" id="KW-0040">ANK repeat</keyword>
<name>A0AAV1BX04_OLDCO</name>
<evidence type="ECO:0000313" key="10">
    <source>
        <dbReference type="Proteomes" id="UP001161247"/>
    </source>
</evidence>
<feature type="transmembrane region" description="Helical" evidence="7">
    <location>
        <begin position="168"/>
        <end position="185"/>
    </location>
</feature>
<evidence type="ECO:0000256" key="7">
    <source>
        <dbReference type="SAM" id="Phobius"/>
    </source>
</evidence>
<dbReference type="Pfam" id="PF13962">
    <property type="entry name" value="PGG"/>
    <property type="match status" value="1"/>
</dbReference>
<evidence type="ECO:0000256" key="6">
    <source>
        <dbReference type="ARBA" id="ARBA00023136"/>
    </source>
</evidence>
<keyword evidence="3" id="KW-0677">Repeat</keyword>
<feature type="transmembrane region" description="Helical" evidence="7">
    <location>
        <begin position="255"/>
        <end position="278"/>
    </location>
</feature>
<evidence type="ECO:0000313" key="9">
    <source>
        <dbReference type="EMBL" id="CAI9087854.1"/>
    </source>
</evidence>
<evidence type="ECO:0000256" key="5">
    <source>
        <dbReference type="ARBA" id="ARBA00023043"/>
    </source>
</evidence>
<proteinExistence type="predicted"/>
<dbReference type="InterPro" id="IPR026961">
    <property type="entry name" value="PGG_dom"/>
</dbReference>
<dbReference type="Pfam" id="PF12796">
    <property type="entry name" value="Ank_2"/>
    <property type="match status" value="1"/>
</dbReference>
<dbReference type="PANTHER" id="PTHR24186">
    <property type="entry name" value="PROTEIN PHOSPHATASE 1 REGULATORY SUBUNIT"/>
    <property type="match status" value="1"/>
</dbReference>
<dbReference type="PANTHER" id="PTHR24186:SF37">
    <property type="entry name" value="PGG DOMAIN-CONTAINING PROTEIN"/>
    <property type="match status" value="1"/>
</dbReference>
<keyword evidence="10" id="KW-1185">Reference proteome</keyword>
<dbReference type="SMART" id="SM00248">
    <property type="entry name" value="ANK"/>
    <property type="match status" value="2"/>
</dbReference>
<protein>
    <submittedName>
        <fullName evidence="9">OLC1v1022038C1</fullName>
    </submittedName>
</protein>